<sequence length="482" mass="56550">MLSDKMDQSTEMTSQTDIDSVVVRSAAFKQTEDLAFNDRHLIYDIATKAREELSGHFQRSFAYFTIKHRSPMMVAEMVSFLHDNEPKIMEIFGAYAHFDLKRISWSLQLLRDEIKENHEFKVFQGKAPDSEAWNQFIRNLDEDRNRWFSSVWLHAECYLYRRIWAIFRRSDTLSSYDYFAQKKIDATTSVVQLMSIVITGMRGVQRSQENFQRMLKLALWSNRCDLSINKEAPSEEFLMLMADYESDLLVDESGDIWRVLTEAWDPVYVDIVCDNAGFELFTDLLLAEYLIEAGLACRVRFHVKAIPWFISDVTKQDFLWMLNFLRRHEIAEIASFGRRLRRFMRNRSIILCETCYFWTSPHDYSQMKNLLPCLYVSLSEAALVIFKGDLNYRKLLGDINWEYTSPLIDCLRGFLPTSVCALRAIKSDIYCGLPTCMVEWLTEEDRHWMRTGKKGVIQVAIMHRLSGDALVEDLQCKHHSKE</sequence>
<dbReference type="GO" id="GO:0046872">
    <property type="term" value="F:metal ion binding"/>
    <property type="evidence" value="ECO:0007669"/>
    <property type="project" value="UniProtKB-UniRule"/>
</dbReference>
<evidence type="ECO:0000256" key="1">
    <source>
        <dbReference type="ARBA" id="ARBA00000807"/>
    </source>
</evidence>
<dbReference type="STRING" id="7266.A0A3B0JRS6"/>
<organism evidence="12 13">
    <name type="scientific">Drosophila guanche</name>
    <name type="common">Fruit fly</name>
    <dbReference type="NCBI Taxonomy" id="7266"/>
    <lineage>
        <taxon>Eukaryota</taxon>
        <taxon>Metazoa</taxon>
        <taxon>Ecdysozoa</taxon>
        <taxon>Arthropoda</taxon>
        <taxon>Hexapoda</taxon>
        <taxon>Insecta</taxon>
        <taxon>Pterygota</taxon>
        <taxon>Neoptera</taxon>
        <taxon>Endopterygota</taxon>
        <taxon>Diptera</taxon>
        <taxon>Brachycera</taxon>
        <taxon>Muscomorpha</taxon>
        <taxon>Ephydroidea</taxon>
        <taxon>Drosophilidae</taxon>
        <taxon>Drosophila</taxon>
        <taxon>Sophophora</taxon>
    </lineage>
</organism>
<reference evidence="13" key="1">
    <citation type="submission" date="2018-01" db="EMBL/GenBank/DDBJ databases">
        <authorList>
            <person name="Alioto T."/>
            <person name="Alioto T."/>
        </authorList>
    </citation>
    <scope>NUCLEOTIDE SEQUENCE [LARGE SCALE GENOMIC DNA]</scope>
</reference>
<comment type="catalytic activity">
    <reaction evidence="1 10">
        <text>L-glutamyl-[protein] + S-adenosyl-L-methionine = [protein]-L-glutamate 5-O-methyl ester + S-adenosyl-L-homocysteine</text>
        <dbReference type="Rhea" id="RHEA:24452"/>
        <dbReference type="Rhea" id="RHEA-COMP:10208"/>
        <dbReference type="Rhea" id="RHEA-COMP:10311"/>
        <dbReference type="ChEBI" id="CHEBI:29973"/>
        <dbReference type="ChEBI" id="CHEBI:57856"/>
        <dbReference type="ChEBI" id="CHEBI:59789"/>
        <dbReference type="ChEBI" id="CHEBI:82795"/>
    </reaction>
</comment>
<dbReference type="EMBL" id="OUUW01000001">
    <property type="protein sequence ID" value="SPP75381.1"/>
    <property type="molecule type" value="Genomic_DNA"/>
</dbReference>
<gene>
    <name evidence="12" type="ORF">DGUA_6G003182</name>
</gene>
<keyword evidence="13" id="KW-1185">Reference proteome</keyword>
<dbReference type="AlphaFoldDB" id="A0A3B0JRS6"/>
<dbReference type="Gene3D" id="1.20.930.60">
    <property type="match status" value="1"/>
</dbReference>
<protein>
    <recommendedName>
        <fullName evidence="10">Sugar phosphate phosphatase</fullName>
        <ecNumber evidence="10">2.1.1.-</ecNumber>
        <ecNumber evidence="10">3.1.3.-</ecNumber>
    </recommendedName>
</protein>
<evidence type="ECO:0000256" key="2">
    <source>
        <dbReference type="ARBA" id="ARBA00001326"/>
    </source>
</evidence>
<dbReference type="FunFam" id="3.40.50.10880:FF:000005">
    <property type="entry name" value="DUF89-domain-containing protein"/>
    <property type="match status" value="1"/>
</dbReference>
<dbReference type="GO" id="GO:0006974">
    <property type="term" value="P:DNA damage response"/>
    <property type="evidence" value="ECO:0007669"/>
    <property type="project" value="TreeGrafter"/>
</dbReference>
<evidence type="ECO:0000256" key="8">
    <source>
        <dbReference type="ARBA" id="ARBA00045980"/>
    </source>
</evidence>
<name>A0A3B0JRS6_DROGU</name>
<keyword evidence="10" id="KW-0489">Methyltransferase</keyword>
<keyword evidence="5 10" id="KW-0479">Metal-binding</keyword>
<evidence type="ECO:0000256" key="9">
    <source>
        <dbReference type="ARBA" id="ARBA00048809"/>
    </source>
</evidence>
<dbReference type="GO" id="GO:0097023">
    <property type="term" value="F:fructose 6-phosphate aldolase activity"/>
    <property type="evidence" value="ECO:0007669"/>
    <property type="project" value="RHEA"/>
</dbReference>
<dbReference type="Gene3D" id="3.40.50.10880">
    <property type="entry name" value="Uncharacterised protein PF01937, DUF89, domain 3"/>
    <property type="match status" value="1"/>
</dbReference>
<comment type="similarity">
    <text evidence="3 10">Belongs to the damage-control phosphatase family. Sugar phosphate phosphatase III subfamily.</text>
</comment>
<dbReference type="Pfam" id="PF01937">
    <property type="entry name" value="ARMT1-like_dom"/>
    <property type="match status" value="1"/>
</dbReference>
<keyword evidence="7 10" id="KW-0464">Manganese</keyword>
<evidence type="ECO:0000259" key="11">
    <source>
        <dbReference type="Pfam" id="PF01937"/>
    </source>
</evidence>
<dbReference type="EC" id="2.1.1.-" evidence="10"/>
<dbReference type="InterPro" id="IPR039763">
    <property type="entry name" value="ARMT1"/>
</dbReference>
<comment type="domain">
    <text evidence="10">Subfamily III proteins have a conserved RTxK motif about 40-50 residues from the C-terminus; the threonine may be replaced by serine or cysteine.</text>
</comment>
<keyword evidence="10" id="KW-0808">Transferase</keyword>
<evidence type="ECO:0000313" key="12">
    <source>
        <dbReference type="EMBL" id="SPP75381.1"/>
    </source>
</evidence>
<dbReference type="Proteomes" id="UP000268350">
    <property type="component" value="Unassembled WGS sequence"/>
</dbReference>
<accession>A0A3B0JRS6</accession>
<proteinExistence type="inferred from homology"/>
<dbReference type="GO" id="GO:0103026">
    <property type="term" value="F:fructose-1-phosphatase activity"/>
    <property type="evidence" value="ECO:0007669"/>
    <property type="project" value="RHEA"/>
</dbReference>
<comment type="function">
    <text evidence="8 10">Metal-dependent phosphatase that shows phosphatase activity against several substrates, including fructose-1-phosphate and fructose-6-phosphate. Its preference for fructose-1-phosphate, a strong glycating agent that causes DNA damage rather than a canonical yeast metabolite, suggests a damage-control function in hexose phosphate metabolism. Has also been shown to have O-methyltransferase activity that methylates glutamate residues of target proteins to form gamma-glutamyl methyl ester residues. Possibly methylates PCNA, suggesting it is involved in the DNA damage response.</text>
</comment>
<dbReference type="PANTHER" id="PTHR12260:SF6">
    <property type="entry name" value="DAMAGE-CONTROL PHOSPHATASE ARMT1"/>
    <property type="match status" value="1"/>
</dbReference>
<evidence type="ECO:0000313" key="13">
    <source>
        <dbReference type="Proteomes" id="UP000268350"/>
    </source>
</evidence>
<evidence type="ECO:0000256" key="5">
    <source>
        <dbReference type="ARBA" id="ARBA00022723"/>
    </source>
</evidence>
<dbReference type="SUPFAM" id="SSF111321">
    <property type="entry name" value="AF1104-like"/>
    <property type="match status" value="1"/>
</dbReference>
<dbReference type="InterPro" id="IPR036075">
    <property type="entry name" value="ARMT-1-like_metal-bd_sf"/>
</dbReference>
<comment type="catalytic activity">
    <reaction evidence="9 10">
        <text>beta-D-fructose 6-phosphate = dihydroxyacetone + D-glyceraldehyde 3-phosphate</text>
        <dbReference type="Rhea" id="RHEA:28002"/>
        <dbReference type="ChEBI" id="CHEBI:16016"/>
        <dbReference type="ChEBI" id="CHEBI:57634"/>
        <dbReference type="ChEBI" id="CHEBI:59776"/>
    </reaction>
</comment>
<dbReference type="GO" id="GO:0032259">
    <property type="term" value="P:methylation"/>
    <property type="evidence" value="ECO:0007669"/>
    <property type="project" value="UniProtKB-KW"/>
</dbReference>
<dbReference type="PANTHER" id="PTHR12260">
    <property type="entry name" value="DAMAGE-CONTROL PHOSPHATASE ARMT1"/>
    <property type="match status" value="1"/>
</dbReference>
<dbReference type="GO" id="GO:0005634">
    <property type="term" value="C:nucleus"/>
    <property type="evidence" value="ECO:0007669"/>
    <property type="project" value="TreeGrafter"/>
</dbReference>
<feature type="domain" description="Damage-control phosphatase ARMT1-like metal-binding" evidence="11">
    <location>
        <begin position="65"/>
        <end position="435"/>
    </location>
</feature>
<dbReference type="OMA" id="YCGLPIC"/>
<dbReference type="OrthoDB" id="541375at2759"/>
<comment type="catalytic activity">
    <reaction evidence="2 10">
        <text>beta-D-fructose 1-phosphate + H2O = D-fructose + phosphate</text>
        <dbReference type="Rhea" id="RHEA:35603"/>
        <dbReference type="ChEBI" id="CHEBI:15377"/>
        <dbReference type="ChEBI" id="CHEBI:37721"/>
        <dbReference type="ChEBI" id="CHEBI:43474"/>
        <dbReference type="ChEBI" id="CHEBI:138881"/>
    </reaction>
</comment>
<keyword evidence="6 10" id="KW-0378">Hydrolase</keyword>
<keyword evidence="4" id="KW-0533">Nickel</keyword>
<comment type="cofactor">
    <cofactor evidence="10">
        <name>Mn(2+)</name>
        <dbReference type="ChEBI" id="CHEBI:29035"/>
    </cofactor>
    <cofactor evidence="10">
        <name>Ni(2+)</name>
        <dbReference type="ChEBI" id="CHEBI:49786"/>
    </cofactor>
</comment>
<evidence type="ECO:0000256" key="3">
    <source>
        <dbReference type="ARBA" id="ARBA00009519"/>
    </source>
</evidence>
<dbReference type="InterPro" id="IPR002791">
    <property type="entry name" value="ARMT1-like_metal-bd"/>
</dbReference>
<dbReference type="EC" id="3.1.3.-" evidence="10"/>
<evidence type="ECO:0000256" key="7">
    <source>
        <dbReference type="ARBA" id="ARBA00023211"/>
    </source>
</evidence>
<evidence type="ECO:0000256" key="6">
    <source>
        <dbReference type="ARBA" id="ARBA00022801"/>
    </source>
</evidence>
<dbReference type="GO" id="GO:0030643">
    <property type="term" value="P:intracellular phosphate ion homeostasis"/>
    <property type="evidence" value="ECO:0007669"/>
    <property type="project" value="UniProtKB-ARBA"/>
</dbReference>
<evidence type="ECO:0000256" key="10">
    <source>
        <dbReference type="RuleBase" id="RU367030"/>
    </source>
</evidence>
<dbReference type="GO" id="GO:0016462">
    <property type="term" value="F:pyrophosphatase activity"/>
    <property type="evidence" value="ECO:0007669"/>
    <property type="project" value="UniProtKB-ARBA"/>
</dbReference>
<evidence type="ECO:0000256" key="4">
    <source>
        <dbReference type="ARBA" id="ARBA00022596"/>
    </source>
</evidence>
<dbReference type="GO" id="GO:0008983">
    <property type="term" value="F:protein-glutamate O-methyltransferase activity"/>
    <property type="evidence" value="ECO:0007669"/>
    <property type="project" value="RHEA"/>
</dbReference>